<accession>A0A512JFW8</accession>
<protein>
    <submittedName>
        <fullName evidence="1">Uncharacterized protein</fullName>
    </submittedName>
</protein>
<organism evidence="1 2">
    <name type="scientific">Methylobacterium gnaphalii</name>
    <dbReference type="NCBI Taxonomy" id="1010610"/>
    <lineage>
        <taxon>Bacteria</taxon>
        <taxon>Pseudomonadati</taxon>
        <taxon>Pseudomonadota</taxon>
        <taxon>Alphaproteobacteria</taxon>
        <taxon>Hyphomicrobiales</taxon>
        <taxon>Methylobacteriaceae</taxon>
        <taxon>Methylobacterium</taxon>
    </lineage>
</organism>
<dbReference type="EMBL" id="BJZV01000002">
    <property type="protein sequence ID" value="GEP08845.1"/>
    <property type="molecule type" value="Genomic_DNA"/>
</dbReference>
<gene>
    <name evidence="1" type="ORF">MGN01_06900</name>
</gene>
<evidence type="ECO:0000313" key="2">
    <source>
        <dbReference type="Proteomes" id="UP000321750"/>
    </source>
</evidence>
<dbReference type="OrthoDB" id="8420639at2"/>
<dbReference type="AlphaFoldDB" id="A0A512JFW8"/>
<dbReference type="Proteomes" id="UP000321750">
    <property type="component" value="Unassembled WGS sequence"/>
</dbReference>
<keyword evidence="2" id="KW-1185">Reference proteome</keyword>
<sequence>MTPELLARAGRALAGDEWRRPLARALGPLHPDGPREELDQRLVSRWSLGQREIPGWVRPALVGLLWRRARDLHAEADEAASVADALMP</sequence>
<name>A0A512JFW8_9HYPH</name>
<proteinExistence type="predicted"/>
<dbReference type="RefSeq" id="WP_147045156.1">
    <property type="nucleotide sequence ID" value="NZ_BJZV01000002.1"/>
</dbReference>
<reference evidence="1 2" key="1">
    <citation type="submission" date="2019-07" db="EMBL/GenBank/DDBJ databases">
        <title>Whole genome shotgun sequence of Methylobacterium gnaphalii NBRC 107716.</title>
        <authorList>
            <person name="Hosoyama A."/>
            <person name="Uohara A."/>
            <person name="Ohji S."/>
            <person name="Ichikawa N."/>
        </authorList>
    </citation>
    <scope>NUCLEOTIDE SEQUENCE [LARGE SCALE GENOMIC DNA]</scope>
    <source>
        <strain evidence="1 2">NBRC 107716</strain>
    </source>
</reference>
<comment type="caution">
    <text evidence="1">The sequence shown here is derived from an EMBL/GenBank/DDBJ whole genome shotgun (WGS) entry which is preliminary data.</text>
</comment>
<evidence type="ECO:0000313" key="1">
    <source>
        <dbReference type="EMBL" id="GEP08845.1"/>
    </source>
</evidence>